<reference evidence="3" key="1">
    <citation type="journal article" date="2020" name="Fungal Divers.">
        <title>Resolving the Mortierellaceae phylogeny through synthesis of multi-gene phylogenetics and phylogenomics.</title>
        <authorList>
            <person name="Vandepol N."/>
            <person name="Liber J."/>
            <person name="Desiro A."/>
            <person name="Na H."/>
            <person name="Kennedy M."/>
            <person name="Barry K."/>
            <person name="Grigoriev I.V."/>
            <person name="Miller A.N."/>
            <person name="O'Donnell K."/>
            <person name="Stajich J.E."/>
            <person name="Bonito G."/>
        </authorList>
    </citation>
    <scope>NUCLEOTIDE SEQUENCE</scope>
    <source>
        <strain evidence="3">KOD948</strain>
    </source>
</reference>
<comment type="caution">
    <text evidence="3">The sequence shown here is derived from an EMBL/GenBank/DDBJ whole genome shotgun (WGS) entry which is preliminary data.</text>
</comment>
<dbReference type="SUPFAM" id="SSF53474">
    <property type="entry name" value="alpha/beta-Hydrolases"/>
    <property type="match status" value="1"/>
</dbReference>
<sequence>MTIFTNAKLNLDVESVVYPQYDTRGDFNASLHHTAAVKNFAEWTQSQVKARQGFNQRAYSDIQEKTDTETGTGQRIPPVYVCFLGHSMGGLVAADTAIYLNSLPEKSPVVGILAFDTPYLGLNSTIFTQAAYDRVTGLAQKASGAYSLVSAYLPAAAAWNAITPSSTDASTTNARSGGSQKDKQSEPSSAGGFSLWSTAATKVEKEKTVTPTGSKSESKWGWGSIALGVGAAVVATGAAVMVNKHLNTGMEYVTSHIQFVGILWNSTELERRVSDVLRLPMGFHCFYTQVQIPASSSNNWRSTSRTFIELASIPADQKSYFSARSCSGQDEIEAHTEMFNPAKNFDYYPMGEEAVKRINNMVEDALNKEHAK</sequence>
<dbReference type="OrthoDB" id="442243at2759"/>
<dbReference type="Gene3D" id="3.40.50.1820">
    <property type="entry name" value="alpha/beta hydrolase"/>
    <property type="match status" value="1"/>
</dbReference>
<keyword evidence="2" id="KW-0472">Membrane</keyword>
<evidence type="ECO:0000256" key="1">
    <source>
        <dbReference type="SAM" id="MobiDB-lite"/>
    </source>
</evidence>
<gene>
    <name evidence="3" type="ORF">BG011_010214</name>
</gene>
<keyword evidence="4" id="KW-1185">Reference proteome</keyword>
<feature type="region of interest" description="Disordered" evidence="1">
    <location>
        <begin position="165"/>
        <end position="193"/>
    </location>
</feature>
<dbReference type="EMBL" id="JAAAJA010000981">
    <property type="protein sequence ID" value="KAG0248504.1"/>
    <property type="molecule type" value="Genomic_DNA"/>
</dbReference>
<organism evidence="3 4">
    <name type="scientific">Mortierella polycephala</name>
    <dbReference type="NCBI Taxonomy" id="41804"/>
    <lineage>
        <taxon>Eukaryota</taxon>
        <taxon>Fungi</taxon>
        <taxon>Fungi incertae sedis</taxon>
        <taxon>Mucoromycota</taxon>
        <taxon>Mortierellomycotina</taxon>
        <taxon>Mortierellomycetes</taxon>
        <taxon>Mortierellales</taxon>
        <taxon>Mortierellaceae</taxon>
        <taxon>Mortierella</taxon>
    </lineage>
</organism>
<dbReference type="AlphaFoldDB" id="A0A9P6PM76"/>
<evidence type="ECO:0008006" key="5">
    <source>
        <dbReference type="Google" id="ProtNLM"/>
    </source>
</evidence>
<dbReference type="Proteomes" id="UP000726737">
    <property type="component" value="Unassembled WGS sequence"/>
</dbReference>
<protein>
    <recommendedName>
        <fullName evidence="5">DUF676 domain-containing protein</fullName>
    </recommendedName>
</protein>
<keyword evidence="2" id="KW-1133">Transmembrane helix</keyword>
<dbReference type="PANTHER" id="PTHR47842:SF1">
    <property type="entry name" value="DUF676 DOMAIN-CONTAINING PROTEIN"/>
    <property type="match status" value="1"/>
</dbReference>
<evidence type="ECO:0000313" key="3">
    <source>
        <dbReference type="EMBL" id="KAG0248504.1"/>
    </source>
</evidence>
<keyword evidence="2" id="KW-0812">Transmembrane</keyword>
<dbReference type="PANTHER" id="PTHR47842">
    <property type="entry name" value="EXPRESSED PROTEIN"/>
    <property type="match status" value="1"/>
</dbReference>
<feature type="compositionally biased region" description="Polar residues" evidence="1">
    <location>
        <begin position="165"/>
        <end position="179"/>
    </location>
</feature>
<feature type="transmembrane region" description="Helical" evidence="2">
    <location>
        <begin position="220"/>
        <end position="242"/>
    </location>
</feature>
<proteinExistence type="predicted"/>
<accession>A0A9P6PM76</accession>
<dbReference type="InterPro" id="IPR029058">
    <property type="entry name" value="AB_hydrolase_fold"/>
</dbReference>
<name>A0A9P6PM76_9FUNG</name>
<evidence type="ECO:0000256" key="2">
    <source>
        <dbReference type="SAM" id="Phobius"/>
    </source>
</evidence>
<evidence type="ECO:0000313" key="4">
    <source>
        <dbReference type="Proteomes" id="UP000726737"/>
    </source>
</evidence>